<dbReference type="InterPro" id="IPR002467">
    <property type="entry name" value="Pept_M24A_MAP1"/>
</dbReference>
<keyword evidence="2 6" id="KW-0031">Aminopeptidase</keyword>
<evidence type="ECO:0000256" key="7">
    <source>
        <dbReference type="RuleBase" id="RU003653"/>
    </source>
</evidence>
<feature type="binding site" evidence="6">
    <location>
        <position position="167"/>
    </location>
    <ligand>
        <name>a divalent metal cation</name>
        <dbReference type="ChEBI" id="CHEBI:60240"/>
        <label>2</label>
        <note>catalytic</note>
    </ligand>
</feature>
<protein>
    <recommendedName>
        <fullName evidence="6 7">Methionine aminopeptidase</fullName>
        <shortName evidence="6">MAP</shortName>
        <shortName evidence="6">MetAP</shortName>
        <ecNumber evidence="6 7">3.4.11.18</ecNumber>
    </recommendedName>
    <alternativeName>
        <fullName evidence="6">Peptidase M</fullName>
    </alternativeName>
</protein>
<dbReference type="InterPro" id="IPR001714">
    <property type="entry name" value="Pept_M24_MAP"/>
</dbReference>
<comment type="similarity">
    <text evidence="6">Belongs to the peptidase M24A family. Methionine aminopeptidase type 1 subfamily.</text>
</comment>
<comment type="catalytic activity">
    <reaction evidence="6 7">
        <text>Release of N-terminal amino acids, preferentially methionine, from peptides and arylamides.</text>
        <dbReference type="EC" id="3.4.11.18"/>
    </reaction>
</comment>
<comment type="subunit">
    <text evidence="6">Monomer.</text>
</comment>
<comment type="caution">
    <text evidence="9">The sequence shown here is derived from an EMBL/GenBank/DDBJ whole genome shotgun (WGS) entry which is preliminary data.</text>
</comment>
<name>A0A0L6ZER1_9CLOT</name>
<evidence type="ECO:0000256" key="3">
    <source>
        <dbReference type="ARBA" id="ARBA00022670"/>
    </source>
</evidence>
<dbReference type="PANTHER" id="PTHR43330:SF13">
    <property type="entry name" value="METHIONINE AMINOPEPTIDASE 2"/>
    <property type="match status" value="1"/>
</dbReference>
<evidence type="ECO:0000256" key="6">
    <source>
        <dbReference type="HAMAP-Rule" id="MF_01974"/>
    </source>
</evidence>
<dbReference type="PRINTS" id="PR00599">
    <property type="entry name" value="MAPEPTIDASE"/>
</dbReference>
<dbReference type="NCBIfam" id="TIGR00500">
    <property type="entry name" value="met_pdase_I"/>
    <property type="match status" value="1"/>
</dbReference>
<keyword evidence="3 6" id="KW-0645">Protease</keyword>
<evidence type="ECO:0000259" key="8">
    <source>
        <dbReference type="Pfam" id="PF00557"/>
    </source>
</evidence>
<dbReference type="PANTHER" id="PTHR43330">
    <property type="entry name" value="METHIONINE AMINOPEPTIDASE"/>
    <property type="match status" value="1"/>
</dbReference>
<evidence type="ECO:0000256" key="2">
    <source>
        <dbReference type="ARBA" id="ARBA00022438"/>
    </source>
</evidence>
<keyword evidence="10" id="KW-1185">Reference proteome</keyword>
<dbReference type="PATRIC" id="fig|1121318.3.peg.135"/>
<feature type="binding site" evidence="6">
    <location>
        <position position="174"/>
    </location>
    <ligand>
        <name>substrate</name>
    </ligand>
</feature>
<dbReference type="HAMAP" id="MF_01974">
    <property type="entry name" value="MetAP_1"/>
    <property type="match status" value="1"/>
</dbReference>
<dbReference type="AlphaFoldDB" id="A0A0L6ZER1"/>
<dbReference type="EMBL" id="LHUR01000005">
    <property type="protein sequence ID" value="KOA21465.1"/>
    <property type="molecule type" value="Genomic_DNA"/>
</dbReference>
<feature type="binding site" evidence="6">
    <location>
        <position position="232"/>
    </location>
    <ligand>
        <name>a divalent metal cation</name>
        <dbReference type="ChEBI" id="CHEBI:60240"/>
        <label>1</label>
    </ligand>
</feature>
<dbReference type="GO" id="GO:0046872">
    <property type="term" value="F:metal ion binding"/>
    <property type="evidence" value="ECO:0007669"/>
    <property type="project" value="UniProtKB-UniRule"/>
</dbReference>
<dbReference type="GO" id="GO:0070006">
    <property type="term" value="F:metalloaminopeptidase activity"/>
    <property type="evidence" value="ECO:0007669"/>
    <property type="project" value="UniProtKB-UniRule"/>
</dbReference>
<dbReference type="Pfam" id="PF00557">
    <property type="entry name" value="Peptidase_M24"/>
    <property type="match status" value="1"/>
</dbReference>
<proteinExistence type="inferred from homology"/>
<organism evidence="9 10">
    <name type="scientific">Clostridium homopropionicum DSM 5847</name>
    <dbReference type="NCBI Taxonomy" id="1121318"/>
    <lineage>
        <taxon>Bacteria</taxon>
        <taxon>Bacillati</taxon>
        <taxon>Bacillota</taxon>
        <taxon>Clostridia</taxon>
        <taxon>Eubacteriales</taxon>
        <taxon>Clostridiaceae</taxon>
        <taxon>Clostridium</taxon>
    </lineage>
</organism>
<feature type="binding site" evidence="6">
    <location>
        <position position="104"/>
    </location>
    <ligand>
        <name>a divalent metal cation</name>
        <dbReference type="ChEBI" id="CHEBI:60240"/>
        <label>1</label>
    </ligand>
</feature>
<dbReference type="STRING" id="36844.SAMN04488501_10588"/>
<dbReference type="Gene3D" id="3.90.230.10">
    <property type="entry name" value="Creatinase/methionine aminopeptidase superfamily"/>
    <property type="match status" value="1"/>
</dbReference>
<dbReference type="RefSeq" id="WP_052219744.1">
    <property type="nucleotide sequence ID" value="NZ_LHUR01000005.1"/>
</dbReference>
<gene>
    <name evidence="9" type="primary">mapB</name>
    <name evidence="6" type="synonym">map</name>
    <name evidence="9" type="ORF">CLHOM_01360</name>
</gene>
<comment type="function">
    <text evidence="1 6">Removes the N-terminal methionine from nascent proteins. The N-terminal methionine is often cleaved when the second residue in the primary sequence is small and uncharged (Met-Ala-, Cys, Gly, Pro, Ser, Thr, or Val). Requires deformylation of the N(alpha)-formylated initiator methionine before it can be hydrolyzed.</text>
</comment>
<reference evidence="10" key="1">
    <citation type="submission" date="2015-08" db="EMBL/GenBank/DDBJ databases">
        <title>Genome sequence of the strict anaerobe Clostridium homopropionicum LuHBu1 (DSM 5847T).</title>
        <authorList>
            <person name="Poehlein A."/>
            <person name="Beck M."/>
            <person name="Schiel-Bengelsdorf B."/>
            <person name="Bengelsdorf F.R."/>
            <person name="Daniel R."/>
            <person name="Duerre P."/>
        </authorList>
    </citation>
    <scope>NUCLEOTIDE SEQUENCE [LARGE SCALE GENOMIC DNA]</scope>
    <source>
        <strain evidence="10">DSM 5847</strain>
    </source>
</reference>
<keyword evidence="5 6" id="KW-0378">Hydrolase</keyword>
<dbReference type="SUPFAM" id="SSF55920">
    <property type="entry name" value="Creatinase/aminopeptidase"/>
    <property type="match status" value="1"/>
</dbReference>
<evidence type="ECO:0000256" key="4">
    <source>
        <dbReference type="ARBA" id="ARBA00022723"/>
    </source>
</evidence>
<evidence type="ECO:0000256" key="5">
    <source>
        <dbReference type="ARBA" id="ARBA00022801"/>
    </source>
</evidence>
<comment type="cofactor">
    <cofactor evidence="6">
        <name>Co(2+)</name>
        <dbReference type="ChEBI" id="CHEBI:48828"/>
    </cofactor>
    <cofactor evidence="6">
        <name>Zn(2+)</name>
        <dbReference type="ChEBI" id="CHEBI:29105"/>
    </cofactor>
    <cofactor evidence="6">
        <name>Mn(2+)</name>
        <dbReference type="ChEBI" id="CHEBI:29035"/>
    </cofactor>
    <cofactor evidence="6">
        <name>Fe(2+)</name>
        <dbReference type="ChEBI" id="CHEBI:29033"/>
    </cofactor>
    <text evidence="6">Binds 2 divalent metal cations per subunit. Has a high-affinity and a low affinity metal-binding site. The true nature of the physiological cofactor is under debate. The enzyme is active with cobalt, zinc, manganese or divalent iron ions. Most likely, methionine aminopeptidases function as mononuclear Fe(2+)-metalloproteases under physiological conditions, and the catalytically relevant metal-binding site has been assigned to the histidine-containing high-affinity site.</text>
</comment>
<feature type="domain" description="Peptidase M24" evidence="8">
    <location>
        <begin position="12"/>
        <end position="239"/>
    </location>
</feature>
<dbReference type="EC" id="3.4.11.18" evidence="6 7"/>
<feature type="binding site" evidence="6">
    <location>
        <position position="232"/>
    </location>
    <ligand>
        <name>a divalent metal cation</name>
        <dbReference type="ChEBI" id="CHEBI:60240"/>
        <label>2</label>
        <note>catalytic</note>
    </ligand>
</feature>
<evidence type="ECO:0000313" key="9">
    <source>
        <dbReference type="EMBL" id="KOA21465.1"/>
    </source>
</evidence>
<keyword evidence="4 6" id="KW-0479">Metal-binding</keyword>
<feature type="binding site" evidence="6">
    <location>
        <position position="93"/>
    </location>
    <ligand>
        <name>a divalent metal cation</name>
        <dbReference type="ChEBI" id="CHEBI:60240"/>
        <label>1</label>
    </ligand>
</feature>
<dbReference type="CDD" id="cd01086">
    <property type="entry name" value="MetAP1"/>
    <property type="match status" value="1"/>
</dbReference>
<dbReference type="InterPro" id="IPR036005">
    <property type="entry name" value="Creatinase/aminopeptidase-like"/>
</dbReference>
<evidence type="ECO:0000256" key="1">
    <source>
        <dbReference type="ARBA" id="ARBA00002521"/>
    </source>
</evidence>
<dbReference type="InterPro" id="IPR000994">
    <property type="entry name" value="Pept_M24"/>
</dbReference>
<evidence type="ECO:0000313" key="10">
    <source>
        <dbReference type="Proteomes" id="UP000037043"/>
    </source>
</evidence>
<dbReference type="Proteomes" id="UP000037043">
    <property type="component" value="Unassembled WGS sequence"/>
</dbReference>
<sequence length="251" mass="27681">MTITSEKDLISLKKIGFIVAEAREEMIKAVRAGITTKELDAVGEKVLSYYGAKSAPKYEYDFPGITCISVNDEAAHGIPGSRIIEEGDSVNIDVSALLDGYYADTGATVLVEPVPLIKKELCQCSLFALNKAIDKVKAGMKINQIGRTIFNEAKEKGFTVIRDLTGHGIGKRLHEKPDYIFNYFDAKDNQILNNGLVLAIETFISTSAEHIVEDKNGWTLKTPDKSIVAQFEHTIVVTKDKPIILTAKRNF</sequence>
<feature type="binding site" evidence="6">
    <location>
        <position position="104"/>
    </location>
    <ligand>
        <name>a divalent metal cation</name>
        <dbReference type="ChEBI" id="CHEBI:60240"/>
        <label>2</label>
        <note>catalytic</note>
    </ligand>
</feature>
<dbReference type="GO" id="GO:0006508">
    <property type="term" value="P:proteolysis"/>
    <property type="evidence" value="ECO:0007669"/>
    <property type="project" value="UniProtKB-KW"/>
</dbReference>
<dbReference type="GO" id="GO:0004239">
    <property type="term" value="F:initiator methionyl aminopeptidase activity"/>
    <property type="evidence" value="ECO:0007669"/>
    <property type="project" value="UniProtKB-UniRule"/>
</dbReference>
<accession>A0A0L6ZER1</accession>
<feature type="binding site" evidence="6">
    <location>
        <position position="201"/>
    </location>
    <ligand>
        <name>a divalent metal cation</name>
        <dbReference type="ChEBI" id="CHEBI:60240"/>
        <label>2</label>
        <note>catalytic</note>
    </ligand>
</feature>
<feature type="binding site" evidence="6">
    <location>
        <position position="76"/>
    </location>
    <ligand>
        <name>substrate</name>
    </ligand>
</feature>